<protein>
    <submittedName>
        <fullName evidence="2">Metallopeptidase TldD-related protein</fullName>
    </submittedName>
</protein>
<sequence>MNVCLFASEFKALAQWLKRQMRADEHFTLGYEAEDSQFVRFNQGKVRQAYPVLQIELTIRLIRNERHSSTRVNLSGVFEHDSVQLGVNLQQLRSLLDVLPADPYLLLNTQEWTSERQVAGHVPEMQNVIDTICDLSKGLDMVGIYAGGTLYRGFASSWGSYGWHQCANTIFDWSLFNATGEAVKTTYGSAQWDTQELKDLFIKAHEQLEHLGKPRISLKPGEYRAYLAPAALDEVLGMLSYSAFSAKAFATRQSPLQLLQLGKQQLSPLVSMRQQASTGFEPGFGYDGAPSQDVELIEAGKLVGQLISSRSGAEYGLQANCAGKAEMPHSLEMDPGELATQEVLRELGTGLYISNLWYLNYSDVGAGRLTGMTRFATFWVENGRIAGPIETMRFDDSIYDILGTYLLALTREQALCIDSDTYERRHLGSHLIPGALLERLTLTL</sequence>
<feature type="domain" description="Metalloprotease TldD/E C-terminal" evidence="1">
    <location>
        <begin position="220"/>
        <end position="414"/>
    </location>
</feature>
<organism evidence="2 3">
    <name type="scientific">Pseudomonas carnis</name>
    <dbReference type="NCBI Taxonomy" id="2487355"/>
    <lineage>
        <taxon>Bacteria</taxon>
        <taxon>Pseudomonadati</taxon>
        <taxon>Pseudomonadota</taxon>
        <taxon>Gammaproteobacteria</taxon>
        <taxon>Pseudomonadales</taxon>
        <taxon>Pseudomonadaceae</taxon>
        <taxon>Pseudomonas</taxon>
    </lineage>
</organism>
<comment type="caution">
    <text evidence="2">The sequence shown here is derived from an EMBL/GenBank/DDBJ whole genome shotgun (WGS) entry which is preliminary data.</text>
</comment>
<dbReference type="EMBL" id="JANCLL010000002">
    <property type="protein sequence ID" value="MDD1942680.1"/>
    <property type="molecule type" value="Genomic_DNA"/>
</dbReference>
<proteinExistence type="predicted"/>
<dbReference type="Proteomes" id="UP001150614">
    <property type="component" value="Unassembled WGS sequence"/>
</dbReference>
<dbReference type="InterPro" id="IPR045569">
    <property type="entry name" value="Metalloprtase-TldD/E_C"/>
</dbReference>
<dbReference type="RefSeq" id="WP_046483361.1">
    <property type="nucleotide sequence ID" value="NZ_CAKKLO010000030.1"/>
</dbReference>
<dbReference type="PANTHER" id="PTHR43666:SF1">
    <property type="entry name" value="CONSERVED PROTEIN"/>
    <property type="match status" value="1"/>
</dbReference>
<evidence type="ECO:0000259" key="1">
    <source>
        <dbReference type="Pfam" id="PF19289"/>
    </source>
</evidence>
<keyword evidence="3" id="KW-1185">Reference proteome</keyword>
<name>A0ABT5R9M2_9PSED</name>
<dbReference type="PANTHER" id="PTHR43666">
    <property type="entry name" value="TLDD PROTEIN"/>
    <property type="match status" value="1"/>
</dbReference>
<dbReference type="Pfam" id="PF19289">
    <property type="entry name" value="PmbA_TldD_3rd"/>
    <property type="match status" value="1"/>
</dbReference>
<evidence type="ECO:0000313" key="3">
    <source>
        <dbReference type="Proteomes" id="UP001150614"/>
    </source>
</evidence>
<evidence type="ECO:0000313" key="2">
    <source>
        <dbReference type="EMBL" id="MDD1942680.1"/>
    </source>
</evidence>
<dbReference type="InterPro" id="IPR036059">
    <property type="entry name" value="TldD/PmbA_sf"/>
</dbReference>
<gene>
    <name evidence="2" type="ORF">NMG11_02385</name>
</gene>
<accession>A0ABT5R9M2</accession>
<dbReference type="SUPFAM" id="SSF111283">
    <property type="entry name" value="Putative modulator of DNA gyrase, PmbA/TldD"/>
    <property type="match status" value="1"/>
</dbReference>
<reference evidence="2" key="1">
    <citation type="submission" date="2022-07" db="EMBL/GenBank/DDBJ databases">
        <title>Draft genome of Pseudomonas carnis strain LP isolated from cheese.</title>
        <authorList>
            <person name="Wolfe B.E."/>
        </authorList>
    </citation>
    <scope>NUCLEOTIDE SEQUENCE</scope>
    <source>
        <strain evidence="2">LP</strain>
    </source>
</reference>